<reference evidence="1 2" key="2">
    <citation type="journal article" date="2022" name="Mol. Ecol. Resour.">
        <title>The genomes of chicory, endive, great burdock and yacon provide insights into Asteraceae paleo-polyploidization history and plant inulin production.</title>
        <authorList>
            <person name="Fan W."/>
            <person name="Wang S."/>
            <person name="Wang H."/>
            <person name="Wang A."/>
            <person name="Jiang F."/>
            <person name="Liu H."/>
            <person name="Zhao H."/>
            <person name="Xu D."/>
            <person name="Zhang Y."/>
        </authorList>
    </citation>
    <scope>NUCLEOTIDE SEQUENCE [LARGE SCALE GENOMIC DNA]</scope>
    <source>
        <strain evidence="2">cv. Yunnan</strain>
        <tissue evidence="1">Leaves</tissue>
    </source>
</reference>
<dbReference type="EMBL" id="CM042029">
    <property type="protein sequence ID" value="KAI3796282.1"/>
    <property type="molecule type" value="Genomic_DNA"/>
</dbReference>
<protein>
    <submittedName>
        <fullName evidence="1">Uncharacterized protein</fullName>
    </submittedName>
</protein>
<evidence type="ECO:0000313" key="2">
    <source>
        <dbReference type="Proteomes" id="UP001056120"/>
    </source>
</evidence>
<organism evidence="1 2">
    <name type="scientific">Smallanthus sonchifolius</name>
    <dbReference type="NCBI Taxonomy" id="185202"/>
    <lineage>
        <taxon>Eukaryota</taxon>
        <taxon>Viridiplantae</taxon>
        <taxon>Streptophyta</taxon>
        <taxon>Embryophyta</taxon>
        <taxon>Tracheophyta</taxon>
        <taxon>Spermatophyta</taxon>
        <taxon>Magnoliopsida</taxon>
        <taxon>eudicotyledons</taxon>
        <taxon>Gunneridae</taxon>
        <taxon>Pentapetalae</taxon>
        <taxon>asterids</taxon>
        <taxon>campanulids</taxon>
        <taxon>Asterales</taxon>
        <taxon>Asteraceae</taxon>
        <taxon>Asteroideae</taxon>
        <taxon>Heliantheae alliance</taxon>
        <taxon>Millerieae</taxon>
        <taxon>Smallanthus</taxon>
    </lineage>
</organism>
<gene>
    <name evidence="1" type="ORF">L1987_38949</name>
</gene>
<proteinExistence type="predicted"/>
<evidence type="ECO:0000313" key="1">
    <source>
        <dbReference type="EMBL" id="KAI3796282.1"/>
    </source>
</evidence>
<dbReference type="Proteomes" id="UP001056120">
    <property type="component" value="Linkage Group LG12"/>
</dbReference>
<accession>A0ACB9HKH2</accession>
<keyword evidence="2" id="KW-1185">Reference proteome</keyword>
<name>A0ACB9HKH2_9ASTR</name>
<sequence length="223" mass="24825">MANNRSSYRMSAFSVTVFTQLLVVSIAALVLYWLIKLREGVAFTSNIKIMIFNLHPLLTVLGFIIFSGEAIITYKGIPMTRPTLKLIHLILHLIALFAGILGICAVFKFHNELKTAHAYTLHSRIGLSTICLFGLQLLLGFVTFLFPGAMSATRARFSPWHIFTGVVIFFMAIVTAETGLIEVFIYQKLHKGQEALVVNFIGLLILIFGICVGLIVVLPLKRK</sequence>
<reference evidence="2" key="1">
    <citation type="journal article" date="2022" name="Mol. Ecol. Resour.">
        <title>The genomes of chicory, endive, great burdock and yacon provide insights into Asteraceae palaeo-polyploidization history and plant inulin production.</title>
        <authorList>
            <person name="Fan W."/>
            <person name="Wang S."/>
            <person name="Wang H."/>
            <person name="Wang A."/>
            <person name="Jiang F."/>
            <person name="Liu H."/>
            <person name="Zhao H."/>
            <person name="Xu D."/>
            <person name="Zhang Y."/>
        </authorList>
    </citation>
    <scope>NUCLEOTIDE SEQUENCE [LARGE SCALE GENOMIC DNA]</scope>
    <source>
        <strain evidence="2">cv. Yunnan</strain>
    </source>
</reference>
<comment type="caution">
    <text evidence="1">The sequence shown here is derived from an EMBL/GenBank/DDBJ whole genome shotgun (WGS) entry which is preliminary data.</text>
</comment>